<gene>
    <name evidence="2" type="ORF">C8P66_11432</name>
</gene>
<keyword evidence="3" id="KW-1185">Reference proteome</keyword>
<dbReference type="Pfam" id="PF05721">
    <property type="entry name" value="PhyH"/>
    <property type="match status" value="1"/>
</dbReference>
<dbReference type="AlphaFoldDB" id="A0A2W7J199"/>
<proteinExistence type="predicted"/>
<dbReference type="Proteomes" id="UP000249688">
    <property type="component" value="Unassembled WGS sequence"/>
</dbReference>
<dbReference type="RefSeq" id="WP_158537240.1">
    <property type="nucleotide sequence ID" value="NZ_QKYU01000014.1"/>
</dbReference>
<keyword evidence="2" id="KW-0223">Dioxygenase</keyword>
<protein>
    <submittedName>
        <fullName evidence="2">Phytanoyl-CoA dioxygenase PhyH</fullName>
    </submittedName>
</protein>
<accession>A0A2W7J199</accession>
<dbReference type="Gene3D" id="2.60.120.620">
    <property type="entry name" value="q2cbj1_9rhob like domain"/>
    <property type="match status" value="1"/>
</dbReference>
<dbReference type="OrthoDB" id="547161at2"/>
<dbReference type="EMBL" id="QKYU01000014">
    <property type="protein sequence ID" value="PZW44743.1"/>
    <property type="molecule type" value="Genomic_DNA"/>
</dbReference>
<comment type="caution">
    <text evidence="2">The sequence shown here is derived from an EMBL/GenBank/DDBJ whole genome shotgun (WGS) entry which is preliminary data.</text>
</comment>
<feature type="region of interest" description="Disordered" evidence="1">
    <location>
        <begin position="335"/>
        <end position="354"/>
    </location>
</feature>
<organism evidence="2 3">
    <name type="scientific">Humitalea rosea</name>
    <dbReference type="NCBI Taxonomy" id="990373"/>
    <lineage>
        <taxon>Bacteria</taxon>
        <taxon>Pseudomonadati</taxon>
        <taxon>Pseudomonadota</taxon>
        <taxon>Alphaproteobacteria</taxon>
        <taxon>Acetobacterales</taxon>
        <taxon>Roseomonadaceae</taxon>
        <taxon>Humitalea</taxon>
    </lineage>
</organism>
<dbReference type="InterPro" id="IPR008775">
    <property type="entry name" value="Phytyl_CoA_dOase-like"/>
</dbReference>
<evidence type="ECO:0000313" key="3">
    <source>
        <dbReference type="Proteomes" id="UP000249688"/>
    </source>
</evidence>
<dbReference type="GO" id="GO:0016706">
    <property type="term" value="F:2-oxoglutarate-dependent dioxygenase activity"/>
    <property type="evidence" value="ECO:0007669"/>
    <property type="project" value="UniProtKB-ARBA"/>
</dbReference>
<evidence type="ECO:0000256" key="1">
    <source>
        <dbReference type="SAM" id="MobiDB-lite"/>
    </source>
</evidence>
<dbReference type="SUPFAM" id="SSF51197">
    <property type="entry name" value="Clavaminate synthase-like"/>
    <property type="match status" value="1"/>
</dbReference>
<keyword evidence="2" id="KW-0560">Oxidoreductase</keyword>
<evidence type="ECO:0000313" key="2">
    <source>
        <dbReference type="EMBL" id="PZW44743.1"/>
    </source>
</evidence>
<sequence>MRGWARWLWAPLHAIGVATSAKSFRDNIVIGSPWLNRMGLHVARRRLAARMGQRRRAQLAPLLSEQDRADFARDGYLVKRDFLPPEVFAAMRAEVLSLEAPAREFIDGYSFTRLFPLDAMTLPGMPVTASVLSSPRYLNLLAYVGSFRRFPRLSIQTVFSRFREDVPDVQSHYHSDTFHPTVKSWFFLTEVEADAAAFTYVPGSHEANRRRLAWERRVSLTARDGRDRLTAEGSLRISEDELARLGYPAPRKLAAAPNTLIVADTSGFHRRGVSEGRACRISIWAYSRSNPFLPFAGGIGFGVPALRGRAARAVWALQEWLRKGRPGGGWHWAGIRRPETPPMDAAANRPRIGG</sequence>
<reference evidence="2 3" key="1">
    <citation type="submission" date="2018-06" db="EMBL/GenBank/DDBJ databases">
        <title>Genomic Encyclopedia of Archaeal and Bacterial Type Strains, Phase II (KMG-II): from individual species to whole genera.</title>
        <authorList>
            <person name="Goeker M."/>
        </authorList>
    </citation>
    <scope>NUCLEOTIDE SEQUENCE [LARGE SCALE GENOMIC DNA]</scope>
    <source>
        <strain evidence="2 3">DSM 24525</strain>
    </source>
</reference>
<name>A0A2W7J199_9PROT</name>